<organism evidence="5 6">
    <name type="scientific">Desulfallas thermosapovorans DSM 6562</name>
    <dbReference type="NCBI Taxonomy" id="1121431"/>
    <lineage>
        <taxon>Bacteria</taxon>
        <taxon>Bacillati</taxon>
        <taxon>Bacillota</taxon>
        <taxon>Clostridia</taxon>
        <taxon>Eubacteriales</taxon>
        <taxon>Desulfallaceae</taxon>
        <taxon>Desulfallas</taxon>
    </lineage>
</organism>
<evidence type="ECO:0000256" key="3">
    <source>
        <dbReference type="ARBA" id="ARBA00023163"/>
    </source>
</evidence>
<reference evidence="5 6" key="1">
    <citation type="submission" date="2019-07" db="EMBL/GenBank/DDBJ databases">
        <title>Genomic Encyclopedia of Type Strains, Phase I: the one thousand microbial genomes (KMG-I) project.</title>
        <authorList>
            <person name="Kyrpides N."/>
        </authorList>
    </citation>
    <scope>NUCLEOTIDE SEQUENCE [LARGE SCALE GENOMIC DNA]</scope>
    <source>
        <strain evidence="5 6">DSM 6562</strain>
    </source>
</reference>
<dbReference type="Proteomes" id="UP000323166">
    <property type="component" value="Unassembled WGS sequence"/>
</dbReference>
<dbReference type="GO" id="GO:0043565">
    <property type="term" value="F:sequence-specific DNA binding"/>
    <property type="evidence" value="ECO:0007669"/>
    <property type="project" value="InterPro"/>
</dbReference>
<evidence type="ECO:0000259" key="4">
    <source>
        <dbReference type="PROSITE" id="PS50956"/>
    </source>
</evidence>
<dbReference type="Pfam" id="PF13412">
    <property type="entry name" value="HTH_24"/>
    <property type="match status" value="1"/>
</dbReference>
<dbReference type="InterPro" id="IPR036390">
    <property type="entry name" value="WH_DNA-bd_sf"/>
</dbReference>
<evidence type="ECO:0000256" key="2">
    <source>
        <dbReference type="ARBA" id="ARBA00023125"/>
    </source>
</evidence>
<dbReference type="AlphaFoldDB" id="A0A5S4ZUY3"/>
<dbReference type="InterPro" id="IPR036388">
    <property type="entry name" value="WH-like_DNA-bd_sf"/>
</dbReference>
<dbReference type="Pfam" id="PF01037">
    <property type="entry name" value="AsnC_trans_reg"/>
    <property type="match status" value="1"/>
</dbReference>
<keyword evidence="1" id="KW-0805">Transcription regulation</keyword>
<evidence type="ECO:0000256" key="1">
    <source>
        <dbReference type="ARBA" id="ARBA00023015"/>
    </source>
</evidence>
<dbReference type="PANTHER" id="PTHR43413:SF7">
    <property type="entry name" value="HTH-TYPE TRANSCRIPTIONAL REGULATOR PTR2"/>
    <property type="match status" value="1"/>
</dbReference>
<gene>
    <name evidence="5" type="ORF">LX24_00990</name>
</gene>
<dbReference type="SMART" id="SM00344">
    <property type="entry name" value="HTH_ASNC"/>
    <property type="match status" value="1"/>
</dbReference>
<dbReference type="PANTHER" id="PTHR43413">
    <property type="entry name" value="TRANSCRIPTIONAL REGULATOR, ASNC FAMILY"/>
    <property type="match status" value="1"/>
</dbReference>
<keyword evidence="6" id="KW-1185">Reference proteome</keyword>
<dbReference type="SUPFAM" id="SSF46785">
    <property type="entry name" value="Winged helix' DNA-binding domain"/>
    <property type="match status" value="1"/>
</dbReference>
<dbReference type="InterPro" id="IPR050684">
    <property type="entry name" value="HTH-Siroheme_Decarb"/>
</dbReference>
<accession>A0A5S4ZUY3</accession>
<dbReference type="PROSITE" id="PS50956">
    <property type="entry name" value="HTH_ASNC_2"/>
    <property type="match status" value="1"/>
</dbReference>
<dbReference type="InterPro" id="IPR019888">
    <property type="entry name" value="Tscrpt_reg_AsnC-like"/>
</dbReference>
<sequence length="163" mass="18580">MDNITRQILELLEDNAKLAPEEIAVMLDIDVAEVQGIIRELEDKKAILSYMTLINWEKVGEEKVSALIEVRITPQRDVGFDAVAERIYRFPEVRSMRLMSGTYDLAVFLEGRSMKEVSHFVSTKLATIEGVVSTTTHFVLKTYKQDGVIMEDGEEDRRLMISP</sequence>
<dbReference type="Gene3D" id="1.10.10.10">
    <property type="entry name" value="Winged helix-like DNA-binding domain superfamily/Winged helix DNA-binding domain"/>
    <property type="match status" value="1"/>
</dbReference>
<keyword evidence="2 5" id="KW-0238">DNA-binding</keyword>
<dbReference type="InterPro" id="IPR019887">
    <property type="entry name" value="Tscrpt_reg_AsnC/Lrp_C"/>
</dbReference>
<proteinExistence type="predicted"/>
<keyword evidence="3" id="KW-0804">Transcription</keyword>
<protein>
    <submittedName>
        <fullName evidence="5">DNA-binding Lrp family transcriptional regulator</fullName>
    </submittedName>
</protein>
<evidence type="ECO:0000313" key="6">
    <source>
        <dbReference type="Proteomes" id="UP000323166"/>
    </source>
</evidence>
<name>A0A5S4ZUY3_9FIRM</name>
<comment type="caution">
    <text evidence="5">The sequence shown here is derived from an EMBL/GenBank/DDBJ whole genome shotgun (WGS) entry which is preliminary data.</text>
</comment>
<dbReference type="EMBL" id="VNHM01000004">
    <property type="protein sequence ID" value="TYO96521.1"/>
    <property type="molecule type" value="Genomic_DNA"/>
</dbReference>
<dbReference type="Gene3D" id="3.30.70.920">
    <property type="match status" value="1"/>
</dbReference>
<dbReference type="InterPro" id="IPR011008">
    <property type="entry name" value="Dimeric_a/b-barrel"/>
</dbReference>
<feature type="domain" description="HTH asnC-type" evidence="4">
    <location>
        <begin position="1"/>
        <end position="62"/>
    </location>
</feature>
<dbReference type="SUPFAM" id="SSF54909">
    <property type="entry name" value="Dimeric alpha+beta barrel"/>
    <property type="match status" value="1"/>
</dbReference>
<dbReference type="InterPro" id="IPR000485">
    <property type="entry name" value="AsnC-type_HTH_dom"/>
</dbReference>
<evidence type="ECO:0000313" key="5">
    <source>
        <dbReference type="EMBL" id="TYO96521.1"/>
    </source>
</evidence>